<name>A0ABW3Y6F4_9FLAO</name>
<reference evidence="5" key="1">
    <citation type="journal article" date="2019" name="Int. J. Syst. Evol. Microbiol.">
        <title>The Global Catalogue of Microorganisms (GCM) 10K type strain sequencing project: providing services to taxonomists for standard genome sequencing and annotation.</title>
        <authorList>
            <consortium name="The Broad Institute Genomics Platform"/>
            <consortium name="The Broad Institute Genome Sequencing Center for Infectious Disease"/>
            <person name="Wu L."/>
            <person name="Ma J."/>
        </authorList>
    </citation>
    <scope>NUCLEOTIDE SEQUENCE [LARGE SCALE GENOMIC DNA]</scope>
    <source>
        <strain evidence="5">CCUG 61485</strain>
    </source>
</reference>
<dbReference type="CDD" id="cd00616">
    <property type="entry name" value="AHBA_syn"/>
    <property type="match status" value="1"/>
</dbReference>
<dbReference type="Gene3D" id="3.90.1150.10">
    <property type="entry name" value="Aspartate Aminotransferase, domain 1"/>
    <property type="match status" value="1"/>
</dbReference>
<dbReference type="RefSeq" id="WP_377180292.1">
    <property type="nucleotide sequence ID" value="NZ_JBHTMY010000004.1"/>
</dbReference>
<dbReference type="PANTHER" id="PTHR30244">
    <property type="entry name" value="TRANSAMINASE"/>
    <property type="match status" value="1"/>
</dbReference>
<dbReference type="EMBL" id="JBHTMY010000004">
    <property type="protein sequence ID" value="MFD1316848.1"/>
    <property type="molecule type" value="Genomic_DNA"/>
</dbReference>
<dbReference type="PANTHER" id="PTHR30244:SF36">
    <property type="entry name" value="3-OXO-GLUCOSE-6-PHOSPHATE:GLUTAMATE AMINOTRANSFERASE"/>
    <property type="match status" value="1"/>
</dbReference>
<dbReference type="InterPro" id="IPR015422">
    <property type="entry name" value="PyrdxlP-dep_Trfase_small"/>
</dbReference>
<evidence type="ECO:0000256" key="1">
    <source>
        <dbReference type="ARBA" id="ARBA00022898"/>
    </source>
</evidence>
<gene>
    <name evidence="4" type="ORF">ACFQ39_14575</name>
</gene>
<keyword evidence="5" id="KW-1185">Reference proteome</keyword>
<dbReference type="Proteomes" id="UP001597201">
    <property type="component" value="Unassembled WGS sequence"/>
</dbReference>
<dbReference type="InterPro" id="IPR015421">
    <property type="entry name" value="PyrdxlP-dep_Trfase_major"/>
</dbReference>
<protein>
    <submittedName>
        <fullName evidence="4">DegT/DnrJ/EryC1/StrS family aminotransferase</fullName>
    </submittedName>
</protein>
<accession>A0ABW3Y6F4</accession>
<organism evidence="4 5">
    <name type="scientific">Namhaeicola litoreus</name>
    <dbReference type="NCBI Taxonomy" id="1052145"/>
    <lineage>
        <taxon>Bacteria</taxon>
        <taxon>Pseudomonadati</taxon>
        <taxon>Bacteroidota</taxon>
        <taxon>Flavobacteriia</taxon>
        <taxon>Flavobacteriales</taxon>
        <taxon>Flavobacteriaceae</taxon>
        <taxon>Namhaeicola</taxon>
    </lineage>
</organism>
<dbReference type="Pfam" id="PF01041">
    <property type="entry name" value="DegT_DnrJ_EryC1"/>
    <property type="match status" value="1"/>
</dbReference>
<dbReference type="Gene3D" id="3.40.640.10">
    <property type="entry name" value="Type I PLP-dependent aspartate aminotransferase-like (Major domain)"/>
    <property type="match status" value="1"/>
</dbReference>
<sequence length="373" mass="42360">MIKFLDLQKITALQKRNLSIAFDRVLDSGWFIKGNELKQFEEEFAEFCGTKYCTGVANGLDALTLIFRAMIEMNLLSKGDEILVPANTFIASLLSISENHLAPVLIEPDINTYNIDEKLIEEKITKKTKVILLVHLYGQNAMSPKIIDLANKHNLFIVEDSAQAHGATFNHKKIGSLGFASAFSFYPGKNLGALGDAGAVTTNHEELNKTVRKISNYGSDKKYIHDLKGVNSRLDELHAALLSVKLSSLESEIDQRRFVAKRYLNEINNPHITLPTVKYWEGHVWHLFVIQTTHRDELQKYLLMNGIETVIHYPIPPHKQLAYTEFSHISLPITERIHNQVLSLPMSHVLEDHEISHVINTVNNWNLHTNHNN</sequence>
<evidence type="ECO:0000256" key="2">
    <source>
        <dbReference type="ARBA" id="ARBA00037999"/>
    </source>
</evidence>
<dbReference type="GO" id="GO:0008483">
    <property type="term" value="F:transaminase activity"/>
    <property type="evidence" value="ECO:0007669"/>
    <property type="project" value="UniProtKB-KW"/>
</dbReference>
<dbReference type="InterPro" id="IPR000653">
    <property type="entry name" value="DegT/StrS_aminotransferase"/>
</dbReference>
<dbReference type="PIRSF" id="PIRSF000390">
    <property type="entry name" value="PLP_StrS"/>
    <property type="match status" value="1"/>
</dbReference>
<evidence type="ECO:0000313" key="4">
    <source>
        <dbReference type="EMBL" id="MFD1316848.1"/>
    </source>
</evidence>
<comment type="similarity">
    <text evidence="2 3">Belongs to the DegT/DnrJ/EryC1 family.</text>
</comment>
<evidence type="ECO:0000313" key="5">
    <source>
        <dbReference type="Proteomes" id="UP001597201"/>
    </source>
</evidence>
<evidence type="ECO:0000256" key="3">
    <source>
        <dbReference type="RuleBase" id="RU004508"/>
    </source>
</evidence>
<keyword evidence="4" id="KW-0032">Aminotransferase</keyword>
<dbReference type="SUPFAM" id="SSF53383">
    <property type="entry name" value="PLP-dependent transferases"/>
    <property type="match status" value="1"/>
</dbReference>
<proteinExistence type="inferred from homology"/>
<keyword evidence="1 3" id="KW-0663">Pyridoxal phosphate</keyword>
<dbReference type="InterPro" id="IPR015424">
    <property type="entry name" value="PyrdxlP-dep_Trfase"/>
</dbReference>
<keyword evidence="4" id="KW-0808">Transferase</keyword>
<comment type="caution">
    <text evidence="4">The sequence shown here is derived from an EMBL/GenBank/DDBJ whole genome shotgun (WGS) entry which is preliminary data.</text>
</comment>